<feature type="compositionally biased region" description="Gly residues" evidence="1">
    <location>
        <begin position="41"/>
        <end position="55"/>
    </location>
</feature>
<dbReference type="EMBL" id="RSCD01000016">
    <property type="protein sequence ID" value="RSH88638.1"/>
    <property type="molecule type" value="Genomic_DNA"/>
</dbReference>
<proteinExistence type="predicted"/>
<dbReference type="AlphaFoldDB" id="A0A427YC26"/>
<name>A0A427YC26_9TREE</name>
<feature type="region of interest" description="Disordered" evidence="1">
    <location>
        <begin position="33"/>
        <end position="85"/>
    </location>
</feature>
<keyword evidence="3" id="KW-1185">Reference proteome</keyword>
<comment type="caution">
    <text evidence="2">The sequence shown here is derived from an EMBL/GenBank/DDBJ whole genome shotgun (WGS) entry which is preliminary data.</text>
</comment>
<feature type="region of interest" description="Disordered" evidence="1">
    <location>
        <begin position="210"/>
        <end position="234"/>
    </location>
</feature>
<reference evidence="2 3" key="1">
    <citation type="submission" date="2018-11" db="EMBL/GenBank/DDBJ databases">
        <title>Genome sequence of Saitozyma podzolica DSM 27192.</title>
        <authorList>
            <person name="Aliyu H."/>
            <person name="Gorte O."/>
            <person name="Ochsenreither K."/>
        </authorList>
    </citation>
    <scope>NUCLEOTIDE SEQUENCE [LARGE SCALE GENOMIC DNA]</scope>
    <source>
        <strain evidence="2 3">DSM 27192</strain>
    </source>
</reference>
<accession>A0A427YC26</accession>
<sequence>MEFLPSSTAPPPPPKTLIPCLAVITVGPHEKTSLARRLSGGSLGSGGDGGGGGGEDNALKRVISGGRRKSSFGQTGGGGQTPEERRASLLHPGAGASAAGSDSAQRGTWYWRVQAGVNDTHLVLLPLSLPPNPVLTQPPAPLSQAMPAHSAKPPKQPITLTAADLAGKPADESQTGDHEGLVDKHHDRVHYRYGNHRGYHDLGRRDFRVSHERGSSPAPPVGAAETTAQPTGTATINGKVDKVLDQTAEGDQLPTRTAGATEKEEEIPTYPNANAETGWPGVIKGDKLGAIIIPFSSVVKDKVGIHGGKKNEDCWVTVHITSQFAGMVQGMGSDGSDMPKSGSIKFEFDKDWIGAKGEAEVLHFQITNAVLAERSPAAPTFRPGSFGTHPNPGMAEYEHAHGPRHPFHQSFSHPNPGMSEVRRSSMMQSSPPPVAQQPLEVPPPSSAGSGVKISGEL</sequence>
<evidence type="ECO:0000256" key="1">
    <source>
        <dbReference type="SAM" id="MobiDB-lite"/>
    </source>
</evidence>
<gene>
    <name evidence="2" type="ORF">EHS25_002865</name>
</gene>
<feature type="compositionally biased region" description="Pro residues" evidence="1">
    <location>
        <begin position="430"/>
        <end position="445"/>
    </location>
</feature>
<feature type="region of interest" description="Disordered" evidence="1">
    <location>
        <begin position="403"/>
        <end position="457"/>
    </location>
</feature>
<dbReference type="Proteomes" id="UP000279259">
    <property type="component" value="Unassembled WGS sequence"/>
</dbReference>
<evidence type="ECO:0000313" key="2">
    <source>
        <dbReference type="EMBL" id="RSH88638.1"/>
    </source>
</evidence>
<dbReference type="OrthoDB" id="2563736at2759"/>
<protein>
    <submittedName>
        <fullName evidence="2">Uncharacterized protein</fullName>
    </submittedName>
</protein>
<organism evidence="2 3">
    <name type="scientific">Saitozyma podzolica</name>
    <dbReference type="NCBI Taxonomy" id="1890683"/>
    <lineage>
        <taxon>Eukaryota</taxon>
        <taxon>Fungi</taxon>
        <taxon>Dikarya</taxon>
        <taxon>Basidiomycota</taxon>
        <taxon>Agaricomycotina</taxon>
        <taxon>Tremellomycetes</taxon>
        <taxon>Tremellales</taxon>
        <taxon>Trimorphomycetaceae</taxon>
        <taxon>Saitozyma</taxon>
    </lineage>
</organism>
<evidence type="ECO:0000313" key="3">
    <source>
        <dbReference type="Proteomes" id="UP000279259"/>
    </source>
</evidence>